<evidence type="ECO:0000256" key="2">
    <source>
        <dbReference type="SAM" id="Phobius"/>
    </source>
</evidence>
<proteinExistence type="predicted"/>
<sequence>MISIIKTAIITIIISFISGLLLEYYKNLAPKILCDIGKSIPLLIKNKNVYAYILTVRNLSNKTIHDITLNIHDSQKDLNFVDAEITKGLKFDSSIKDNILDVYIPFLSKDDEFKVTLYVDYEDGEYNKPTVIIRSPENFKEVDSSEVTGALALLMNIPKNITNLFSNDKNEKKRIMDNKKEGFTNVINTSSDYTKIIDKSQRKILNRNKNKNKKIVLGVISIALIISIGILGRFYFQKVSAHTPNFDTKVDVKEQSTDVTKPAEVEYKNKDKKASTHDTTKNSNSKTSINEENKNTEIAPDVTNKNSDEKPQTDKETQNTKPELSKPTENADIKASTNKTNGSATGSTDGKSSNETTKNVDTKPQTDNQAKNIPSKSSTDETKNTNTNTPSTETTGNITN</sequence>
<feature type="region of interest" description="Disordered" evidence="1">
    <location>
        <begin position="253"/>
        <end position="400"/>
    </location>
</feature>
<dbReference type="EMBL" id="JAHXPT010000016">
    <property type="protein sequence ID" value="MBW6411619.1"/>
    <property type="molecule type" value="Genomic_DNA"/>
</dbReference>
<reference evidence="3 4" key="1">
    <citation type="submission" date="2021-07" db="EMBL/GenBank/DDBJ databases">
        <title>Clostridium weizhouense sp. nov., an anaerobic bacterium isolated from activated sludge of Petroleum wastewater.</title>
        <authorList>
            <person name="Li Q."/>
        </authorList>
    </citation>
    <scope>NUCLEOTIDE SEQUENCE [LARGE SCALE GENOMIC DNA]</scope>
    <source>
        <strain evidence="3 4">YB-6</strain>
    </source>
</reference>
<keyword evidence="2" id="KW-0812">Transmembrane</keyword>
<evidence type="ECO:0000313" key="3">
    <source>
        <dbReference type="EMBL" id="MBW6411619.1"/>
    </source>
</evidence>
<keyword evidence="2" id="KW-0472">Membrane</keyword>
<keyword evidence="4" id="KW-1185">Reference proteome</keyword>
<organism evidence="3 4">
    <name type="scientific">Clostridium weizhouense</name>
    <dbReference type="NCBI Taxonomy" id="2859781"/>
    <lineage>
        <taxon>Bacteria</taxon>
        <taxon>Bacillati</taxon>
        <taxon>Bacillota</taxon>
        <taxon>Clostridia</taxon>
        <taxon>Eubacteriales</taxon>
        <taxon>Clostridiaceae</taxon>
        <taxon>Clostridium</taxon>
    </lineage>
</organism>
<accession>A0ABS7ASU9</accession>
<dbReference type="Proteomes" id="UP001519921">
    <property type="component" value="Unassembled WGS sequence"/>
</dbReference>
<feature type="compositionally biased region" description="Basic and acidic residues" evidence="1">
    <location>
        <begin position="306"/>
        <end position="332"/>
    </location>
</feature>
<feature type="transmembrane region" description="Helical" evidence="2">
    <location>
        <begin position="6"/>
        <end position="25"/>
    </location>
</feature>
<comment type="caution">
    <text evidence="3">The sequence shown here is derived from an EMBL/GenBank/DDBJ whole genome shotgun (WGS) entry which is preliminary data.</text>
</comment>
<evidence type="ECO:0000313" key="4">
    <source>
        <dbReference type="Proteomes" id="UP001519921"/>
    </source>
</evidence>
<feature type="compositionally biased region" description="Low complexity" evidence="1">
    <location>
        <begin position="384"/>
        <end position="400"/>
    </location>
</feature>
<feature type="compositionally biased region" description="Polar residues" evidence="1">
    <location>
        <begin position="335"/>
        <end position="377"/>
    </location>
</feature>
<keyword evidence="2" id="KW-1133">Transmembrane helix</keyword>
<gene>
    <name evidence="3" type="ORF">KYD98_16165</name>
</gene>
<name>A0ABS7ASU9_9CLOT</name>
<protein>
    <submittedName>
        <fullName evidence="3">Uncharacterized protein</fullName>
    </submittedName>
</protein>
<feature type="compositionally biased region" description="Basic and acidic residues" evidence="1">
    <location>
        <begin position="253"/>
        <end position="280"/>
    </location>
</feature>
<feature type="transmembrane region" description="Helical" evidence="2">
    <location>
        <begin position="215"/>
        <end position="236"/>
    </location>
</feature>
<evidence type="ECO:0000256" key="1">
    <source>
        <dbReference type="SAM" id="MobiDB-lite"/>
    </source>
</evidence>